<dbReference type="OrthoDB" id="3542748at2"/>
<dbReference type="InterPro" id="IPR002347">
    <property type="entry name" value="SDR_fam"/>
</dbReference>
<evidence type="ECO:0000256" key="1">
    <source>
        <dbReference type="ARBA" id="ARBA00006484"/>
    </source>
</evidence>
<dbReference type="EMBL" id="VJZD01000111">
    <property type="protein sequence ID" value="MPY34394.1"/>
    <property type="molecule type" value="Genomic_DNA"/>
</dbReference>
<protein>
    <submittedName>
        <fullName evidence="4">SDR family oxidoreductase</fullName>
    </submittedName>
</protein>
<dbReference type="PANTHER" id="PTHR43477">
    <property type="entry name" value="DIHYDROANTICAPSIN 7-DEHYDROGENASE"/>
    <property type="match status" value="1"/>
</dbReference>
<dbReference type="PANTHER" id="PTHR43477:SF1">
    <property type="entry name" value="DIHYDROANTICAPSIN 7-DEHYDROGENASE"/>
    <property type="match status" value="1"/>
</dbReference>
<dbReference type="GO" id="GO:0016491">
    <property type="term" value="F:oxidoreductase activity"/>
    <property type="evidence" value="ECO:0007669"/>
    <property type="project" value="UniProtKB-KW"/>
</dbReference>
<dbReference type="SUPFAM" id="SSF51735">
    <property type="entry name" value="NAD(P)-binding Rossmann-fold domains"/>
    <property type="match status" value="1"/>
</dbReference>
<dbReference type="PRINTS" id="PR00081">
    <property type="entry name" value="GDHRDH"/>
</dbReference>
<dbReference type="PRINTS" id="PR00080">
    <property type="entry name" value="SDRFAMILY"/>
</dbReference>
<comment type="similarity">
    <text evidence="1">Belongs to the short-chain dehydrogenases/reductases (SDR) family.</text>
</comment>
<evidence type="ECO:0000313" key="5">
    <source>
        <dbReference type="Proteomes" id="UP000325849"/>
    </source>
</evidence>
<comment type="caution">
    <text evidence="4">The sequence shown here is derived from an EMBL/GenBank/DDBJ whole genome shotgun (WGS) entry which is preliminary data.</text>
</comment>
<gene>
    <name evidence="4" type="ORF">FNH09_25095</name>
</gene>
<evidence type="ECO:0000256" key="2">
    <source>
        <dbReference type="ARBA" id="ARBA00023002"/>
    </source>
</evidence>
<feature type="region of interest" description="Disordered" evidence="3">
    <location>
        <begin position="1"/>
        <end position="37"/>
    </location>
</feature>
<name>A0A5N8VJU6_9ACTN</name>
<evidence type="ECO:0000313" key="4">
    <source>
        <dbReference type="EMBL" id="MPY34394.1"/>
    </source>
</evidence>
<dbReference type="FunFam" id="3.40.50.720:FF:000084">
    <property type="entry name" value="Short-chain dehydrogenase reductase"/>
    <property type="match status" value="1"/>
</dbReference>
<dbReference type="Pfam" id="PF13561">
    <property type="entry name" value="adh_short_C2"/>
    <property type="match status" value="1"/>
</dbReference>
<evidence type="ECO:0000256" key="3">
    <source>
        <dbReference type="SAM" id="MobiDB-lite"/>
    </source>
</evidence>
<dbReference type="InterPro" id="IPR036291">
    <property type="entry name" value="NAD(P)-bd_dom_sf"/>
</dbReference>
<dbReference type="InterPro" id="IPR051122">
    <property type="entry name" value="SDR_DHRS6-like"/>
</dbReference>
<keyword evidence="2" id="KW-0560">Oxidoreductase</keyword>
<dbReference type="Proteomes" id="UP000325849">
    <property type="component" value="Unassembled WGS sequence"/>
</dbReference>
<sequence>MTKTRFRSCPWLPSVDGADPDGRDPDGRGTAPSGGAVNRTRLAGRTVVVTGAAQGQGAAEAAAAAREGATVIATDVLDEPGEKLAAALRAEGLEVAYRHLDVSSERDWAALAASLDRVHGLVNNAGIPMRARLGEVELADFNRAFAVNCAGALLGIQALAPLMPAGSSIVNVGSVAGLTAHHAVAYTASKWALRGLSRVAALELAPRGIRTNVVHPGYIETPLMASANPVFVRAHVSMTPQGRAGTVDEVAPLVVYLLSDEASYVNGAEITVDGGYAAHGGVRAITNALDGADG</sequence>
<accession>A0A5N8VJU6</accession>
<proteinExistence type="inferred from homology"/>
<dbReference type="Gene3D" id="3.40.50.720">
    <property type="entry name" value="NAD(P)-binding Rossmann-like Domain"/>
    <property type="match status" value="1"/>
</dbReference>
<keyword evidence="5" id="KW-1185">Reference proteome</keyword>
<reference evidence="4 5" key="1">
    <citation type="submission" date="2019-07" db="EMBL/GenBank/DDBJ databases">
        <title>New species of Amycolatopsis and Streptomyces.</title>
        <authorList>
            <person name="Duangmal K."/>
            <person name="Teo W.F.A."/>
            <person name="Lipun K."/>
        </authorList>
    </citation>
    <scope>NUCLEOTIDE SEQUENCE [LARGE SCALE GENOMIC DNA]</scope>
    <source>
        <strain evidence="4 5">NBRC 109810</strain>
    </source>
</reference>
<dbReference type="AlphaFoldDB" id="A0A5N8VJU6"/>
<organism evidence="4 5">
    <name type="scientific">Streptomyces adustus</name>
    <dbReference type="NCBI Taxonomy" id="1609272"/>
    <lineage>
        <taxon>Bacteria</taxon>
        <taxon>Bacillati</taxon>
        <taxon>Actinomycetota</taxon>
        <taxon>Actinomycetes</taxon>
        <taxon>Kitasatosporales</taxon>
        <taxon>Streptomycetaceae</taxon>
        <taxon>Streptomyces</taxon>
    </lineage>
</organism>